<dbReference type="GO" id="GO:0016787">
    <property type="term" value="F:hydrolase activity"/>
    <property type="evidence" value="ECO:0007669"/>
    <property type="project" value="InterPro"/>
</dbReference>
<sequence length="515" mass="54243">MRIGVDVGGTNTDAVIMEGSRVLASAKRPTTEDVAGGMVAAIRAVLDDSQVPVSDIHSVMVGTTQFINAFVERKHLSEVAIIRIALPLSEGIPPLVDWPDDLRAAIGEHIYMVGGGCYYTGAEYMPLDEEALVKAARDIRDKGLEAVAITSIFAPIRQDYEERAAAIIREYAPDVAITQSNQVGSLNLVERENAAVINASLMRLSRQVIDSYRKSLAALDINGRLYVTQNDGTLMSAEAAEQNPVMTCSAGPTNSMRGAGFLSGLKEAVVIDIGGTTTDVGFLHHGFPRETTDANDIGGVRTNFSMPDVLSIGLGGGSIVAGDAEVTVGPASVGYRILQEARIFGGSTLTATDIAVASGQADIGDASAVSTLPSELVENALSDMHSKIETALDRMKTSARAVPAVLVGGGHVLVSRSLKGVSELHRPEHASVANAIGAAIGQVGARIKRIVEYGDSGRDEVIRQVSEEVKRDVVEAGGIPETVKVVEIEEMQMTYLQANAVSLKIRAIGDLATGD</sequence>
<feature type="domain" description="Hydantoinase A/oxoprolinase" evidence="1">
    <location>
        <begin position="191"/>
        <end position="359"/>
    </location>
</feature>
<evidence type="ECO:0000259" key="1">
    <source>
        <dbReference type="Pfam" id="PF01968"/>
    </source>
</evidence>
<accession>A0AAW9R6J3</accession>
<dbReference type="SUPFAM" id="SSF53067">
    <property type="entry name" value="Actin-like ATPase domain"/>
    <property type="match status" value="2"/>
</dbReference>
<evidence type="ECO:0000259" key="2">
    <source>
        <dbReference type="Pfam" id="PF05378"/>
    </source>
</evidence>
<keyword evidence="4" id="KW-1185">Reference proteome</keyword>
<dbReference type="AlphaFoldDB" id="A0AAW9R6J3"/>
<dbReference type="InterPro" id="IPR045079">
    <property type="entry name" value="Oxoprolinase-like"/>
</dbReference>
<protein>
    <submittedName>
        <fullName evidence="3">Hydantoinase/oxoprolinase family protein</fullName>
    </submittedName>
</protein>
<comment type="caution">
    <text evidence="3">The sequence shown here is derived from an EMBL/GenBank/DDBJ whole genome shotgun (WGS) entry which is preliminary data.</text>
</comment>
<evidence type="ECO:0000313" key="3">
    <source>
        <dbReference type="EMBL" id="MEJ8567687.1"/>
    </source>
</evidence>
<name>A0AAW9R6J3_9GAMM</name>
<gene>
    <name evidence="3" type="ORF">V3330_08635</name>
</gene>
<dbReference type="InterPro" id="IPR008040">
    <property type="entry name" value="Hydant_A_N"/>
</dbReference>
<evidence type="ECO:0000313" key="4">
    <source>
        <dbReference type="Proteomes" id="UP001359886"/>
    </source>
</evidence>
<dbReference type="InterPro" id="IPR002821">
    <property type="entry name" value="Hydantoinase_A"/>
</dbReference>
<dbReference type="PANTHER" id="PTHR11365">
    <property type="entry name" value="5-OXOPROLINASE RELATED"/>
    <property type="match status" value="1"/>
</dbReference>
<organism evidence="3 4">
    <name type="scientific">Elongatibacter sediminis</name>
    <dbReference type="NCBI Taxonomy" id="3119006"/>
    <lineage>
        <taxon>Bacteria</taxon>
        <taxon>Pseudomonadati</taxon>
        <taxon>Pseudomonadota</taxon>
        <taxon>Gammaproteobacteria</taxon>
        <taxon>Chromatiales</taxon>
        <taxon>Wenzhouxiangellaceae</taxon>
        <taxon>Elongatibacter</taxon>
    </lineage>
</organism>
<dbReference type="EMBL" id="JAZHOG010000005">
    <property type="protein sequence ID" value="MEJ8567687.1"/>
    <property type="molecule type" value="Genomic_DNA"/>
</dbReference>
<dbReference type="Pfam" id="PF05378">
    <property type="entry name" value="Hydant_A_N"/>
    <property type="match status" value="1"/>
</dbReference>
<proteinExistence type="predicted"/>
<dbReference type="Gene3D" id="3.30.420.40">
    <property type="match status" value="1"/>
</dbReference>
<dbReference type="Proteomes" id="UP001359886">
    <property type="component" value="Unassembled WGS sequence"/>
</dbReference>
<dbReference type="Pfam" id="PF01968">
    <property type="entry name" value="Hydantoinase_A"/>
    <property type="match status" value="1"/>
</dbReference>
<dbReference type="RefSeq" id="WP_354695012.1">
    <property type="nucleotide sequence ID" value="NZ_JAZHOG010000005.1"/>
</dbReference>
<dbReference type="PANTHER" id="PTHR11365:SF10">
    <property type="entry name" value="HYDANTOINASE_OXOPROLINASE"/>
    <property type="match status" value="1"/>
</dbReference>
<dbReference type="InterPro" id="IPR043129">
    <property type="entry name" value="ATPase_NBD"/>
</dbReference>
<reference evidence="3 4" key="1">
    <citation type="submission" date="2024-02" db="EMBL/GenBank/DDBJ databases">
        <title>A novel Wenzhouxiangellaceae bacterium, isolated from coastal sediments.</title>
        <authorList>
            <person name="Du Z.-J."/>
            <person name="Ye Y.-Q."/>
            <person name="Zhang X.-Y."/>
        </authorList>
    </citation>
    <scope>NUCLEOTIDE SEQUENCE [LARGE SCALE GENOMIC DNA]</scope>
    <source>
        <strain evidence="3 4">CH-27</strain>
    </source>
</reference>
<feature type="domain" description="Hydantoinase/oxoprolinase N-terminal" evidence="2">
    <location>
        <begin position="2"/>
        <end position="171"/>
    </location>
</feature>